<name>A0ABT7H2X3_9ACTN</name>
<comment type="caution">
    <text evidence="1">The sequence shown here is derived from an EMBL/GenBank/DDBJ whole genome shotgun (WGS) entry which is preliminary data.</text>
</comment>
<accession>A0ABT7H2X3</accession>
<organism evidence="1 2">
    <name type="scientific">Streptomyces katrae</name>
    <dbReference type="NCBI Taxonomy" id="68223"/>
    <lineage>
        <taxon>Bacteria</taxon>
        <taxon>Bacillati</taxon>
        <taxon>Actinomycetota</taxon>
        <taxon>Actinomycetes</taxon>
        <taxon>Kitasatosporales</taxon>
        <taxon>Streptomycetaceae</taxon>
        <taxon>Streptomyces</taxon>
    </lineage>
</organism>
<keyword evidence="2" id="KW-1185">Reference proteome</keyword>
<protein>
    <submittedName>
        <fullName evidence="1">Uncharacterized protein</fullName>
    </submittedName>
</protein>
<proteinExistence type="predicted"/>
<sequence>MKDPFGCDEPALPARAGAVDRAAARRAVAARAIGAEDLAALLDMIGLWPEDDPPQDGWRSRPAAG</sequence>
<gene>
    <name evidence="1" type="ORF">QEZ40_005888</name>
</gene>
<reference evidence="1 2" key="1">
    <citation type="submission" date="2023-05" db="EMBL/GenBank/DDBJ databases">
        <title>Sequencing and Assembly of Streptomyces sp. NP73.</title>
        <authorList>
            <person name="Konwar A.N."/>
            <person name="Saikia K."/>
            <person name="Thakur D."/>
        </authorList>
    </citation>
    <scope>NUCLEOTIDE SEQUENCE [LARGE SCALE GENOMIC DNA]</scope>
    <source>
        <strain evidence="1 2">NP73</strain>
    </source>
</reference>
<evidence type="ECO:0000313" key="2">
    <source>
        <dbReference type="Proteomes" id="UP001223390"/>
    </source>
</evidence>
<dbReference type="EMBL" id="JASITI010000058">
    <property type="protein sequence ID" value="MDK9500258.1"/>
    <property type="molecule type" value="Genomic_DNA"/>
</dbReference>
<dbReference type="Proteomes" id="UP001223390">
    <property type="component" value="Unassembled WGS sequence"/>
</dbReference>
<dbReference type="RefSeq" id="WP_125815734.1">
    <property type="nucleotide sequence ID" value="NZ_JASITI010000058.1"/>
</dbReference>
<evidence type="ECO:0000313" key="1">
    <source>
        <dbReference type="EMBL" id="MDK9500258.1"/>
    </source>
</evidence>